<dbReference type="AlphaFoldDB" id="A0AAW9Q3B7"/>
<reference evidence="1 2" key="1">
    <citation type="submission" date="2024-02" db="EMBL/GenBank/DDBJ databases">
        <title>Genome sequence of Aquincola sp. MAHUQ-54.</title>
        <authorList>
            <person name="Huq M.A."/>
        </authorList>
    </citation>
    <scope>NUCLEOTIDE SEQUENCE [LARGE SCALE GENOMIC DNA]</scope>
    <source>
        <strain evidence="1 2">MAHUQ-54</strain>
    </source>
</reference>
<protein>
    <submittedName>
        <fullName evidence="1">Uncharacterized protein</fullName>
    </submittedName>
</protein>
<sequence>MKTFNIEIQRIKSMSNSHGLVRARIDAQVQNAGPRDDDAEPTSTLSLTVENARVLFLLLKQQLADVDSRKARSQR</sequence>
<proteinExistence type="predicted"/>
<dbReference type="RefSeq" id="WP_332289494.1">
    <property type="nucleotide sequence ID" value="NZ_JAZIBG010000025.1"/>
</dbReference>
<dbReference type="Proteomes" id="UP001336250">
    <property type="component" value="Unassembled WGS sequence"/>
</dbReference>
<gene>
    <name evidence="1" type="ORF">V4F39_11340</name>
</gene>
<name>A0AAW9Q3B7_9BURK</name>
<comment type="caution">
    <text evidence="1">The sequence shown here is derived from an EMBL/GenBank/DDBJ whole genome shotgun (WGS) entry which is preliminary data.</text>
</comment>
<accession>A0AAW9Q3B7</accession>
<organism evidence="1 2">
    <name type="scientific">Aquincola agrisoli</name>
    <dbReference type="NCBI Taxonomy" id="3119538"/>
    <lineage>
        <taxon>Bacteria</taxon>
        <taxon>Pseudomonadati</taxon>
        <taxon>Pseudomonadota</taxon>
        <taxon>Betaproteobacteria</taxon>
        <taxon>Burkholderiales</taxon>
        <taxon>Sphaerotilaceae</taxon>
        <taxon>Aquincola</taxon>
    </lineage>
</organism>
<evidence type="ECO:0000313" key="1">
    <source>
        <dbReference type="EMBL" id="MEF7614503.1"/>
    </source>
</evidence>
<evidence type="ECO:0000313" key="2">
    <source>
        <dbReference type="Proteomes" id="UP001336250"/>
    </source>
</evidence>
<keyword evidence="2" id="KW-1185">Reference proteome</keyword>
<dbReference type="EMBL" id="JAZIBG010000025">
    <property type="protein sequence ID" value="MEF7614503.1"/>
    <property type="molecule type" value="Genomic_DNA"/>
</dbReference>